<dbReference type="PROSITE" id="PS50850">
    <property type="entry name" value="MFS"/>
    <property type="match status" value="1"/>
</dbReference>
<dbReference type="GO" id="GO:0016020">
    <property type="term" value="C:membrane"/>
    <property type="evidence" value="ECO:0007669"/>
    <property type="project" value="UniProtKB-SubCell"/>
</dbReference>
<evidence type="ECO:0000256" key="3">
    <source>
        <dbReference type="ARBA" id="ARBA00022989"/>
    </source>
</evidence>
<dbReference type="STRING" id="2018661.A0A2A2LPC0"/>
<dbReference type="SUPFAM" id="SSF103473">
    <property type="entry name" value="MFS general substrate transporter"/>
    <property type="match status" value="1"/>
</dbReference>
<feature type="transmembrane region" description="Helical" evidence="6">
    <location>
        <begin position="200"/>
        <end position="221"/>
    </location>
</feature>
<sequence>MVRKLSVIDDFFELDKYQLVVLLYNEALIFTLLSNTVFNMYGVAQPKLLGCDDKIYNGTKHEVCQQYDNHETCKSPVLSYEFKSTVVEFEELCTRHNQTWIDSVMSVLRLHNKPTFSTTTQMVGIIIGAAIFGQLADSYGRKKVNLALMILMLFTSIGNSFVPSIDSYIIIRFFIGLWCGGLNVAGNIYVVENLPAGHRLWMSTLVTWAPNFLVFALFAWLTREWRALQRVCNIITACAAVICAVLMPESPKFLVQRRFREEAIKSLEYINKFKSKFNKATHHEISSIVDKAIEDTGSKSKKAKKYSFQHLYSSTTLALRCLVLSFAMFSVAYIAYALIFNLHFIAGSLYLNTVYSGLLRYAVGLSVAALDHFGGKKIGRKPLHFSIMSLICVCMVTTFLVFYLEMDEKFQSIIRILTLISFGLTGTLFLQILIVTAELFPTGIRNIASAHVNIVGRFGNLFGPMVFSIDSSLPGFPYLLLAIFSFFSVILFYFFIPETKGQPLPTEMPSFKRRPPKTEPLQVEGLLAKT</sequence>
<feature type="transmembrane region" description="Helical" evidence="6">
    <location>
        <begin position="416"/>
        <end position="440"/>
    </location>
</feature>
<evidence type="ECO:0000256" key="1">
    <source>
        <dbReference type="ARBA" id="ARBA00004141"/>
    </source>
</evidence>
<reference evidence="8 9" key="1">
    <citation type="journal article" date="2017" name="Curr. Biol.">
        <title>Genome architecture and evolution of a unichromosomal asexual nematode.</title>
        <authorList>
            <person name="Fradin H."/>
            <person name="Zegar C."/>
            <person name="Gutwein M."/>
            <person name="Lucas J."/>
            <person name="Kovtun M."/>
            <person name="Corcoran D."/>
            <person name="Baugh L.R."/>
            <person name="Kiontke K."/>
            <person name="Gunsalus K."/>
            <person name="Fitch D.H."/>
            <person name="Piano F."/>
        </authorList>
    </citation>
    <scope>NUCLEOTIDE SEQUENCE [LARGE SCALE GENOMIC DNA]</scope>
    <source>
        <strain evidence="8">PF1309</strain>
    </source>
</reference>
<evidence type="ECO:0000259" key="7">
    <source>
        <dbReference type="PROSITE" id="PS50850"/>
    </source>
</evidence>
<feature type="transmembrane region" description="Helical" evidence="6">
    <location>
        <begin position="382"/>
        <end position="404"/>
    </location>
</feature>
<dbReference type="InterPro" id="IPR020846">
    <property type="entry name" value="MFS_dom"/>
</dbReference>
<comment type="subcellular location">
    <subcellularLocation>
        <location evidence="1">Membrane</location>
        <topology evidence="1">Multi-pass membrane protein</topology>
    </subcellularLocation>
</comment>
<feature type="transmembrane region" description="Helical" evidence="6">
    <location>
        <begin position="144"/>
        <end position="162"/>
    </location>
</feature>
<evidence type="ECO:0000256" key="5">
    <source>
        <dbReference type="SAM" id="MobiDB-lite"/>
    </source>
</evidence>
<dbReference type="InterPro" id="IPR005828">
    <property type="entry name" value="MFS_sugar_transport-like"/>
</dbReference>
<feature type="transmembrane region" description="Helical" evidence="6">
    <location>
        <begin position="475"/>
        <end position="496"/>
    </location>
</feature>
<dbReference type="Pfam" id="PF00083">
    <property type="entry name" value="Sugar_tr"/>
    <property type="match status" value="1"/>
</dbReference>
<keyword evidence="3 6" id="KW-1133">Transmembrane helix</keyword>
<keyword evidence="9" id="KW-1185">Reference proteome</keyword>
<feature type="transmembrane region" description="Helical" evidence="6">
    <location>
        <begin position="115"/>
        <end position="132"/>
    </location>
</feature>
<evidence type="ECO:0000313" key="9">
    <source>
        <dbReference type="Proteomes" id="UP000218231"/>
    </source>
</evidence>
<feature type="transmembrane region" description="Helical" evidence="6">
    <location>
        <begin position="168"/>
        <end position="191"/>
    </location>
</feature>
<feature type="transmembrane region" description="Helical" evidence="6">
    <location>
        <begin position="317"/>
        <end position="339"/>
    </location>
</feature>
<name>A0A2A2LPC0_9BILA</name>
<feature type="domain" description="Major facilitator superfamily (MFS) profile" evidence="7">
    <location>
        <begin position="19"/>
        <end position="500"/>
    </location>
</feature>
<feature type="transmembrane region" description="Helical" evidence="6">
    <location>
        <begin position="345"/>
        <end position="370"/>
    </location>
</feature>
<evidence type="ECO:0000313" key="8">
    <source>
        <dbReference type="EMBL" id="PAV87980.1"/>
    </source>
</evidence>
<dbReference type="PANTHER" id="PTHR24064">
    <property type="entry name" value="SOLUTE CARRIER FAMILY 22 MEMBER"/>
    <property type="match status" value="1"/>
</dbReference>
<evidence type="ECO:0000256" key="4">
    <source>
        <dbReference type="ARBA" id="ARBA00023136"/>
    </source>
</evidence>
<dbReference type="InterPro" id="IPR005829">
    <property type="entry name" value="Sugar_transporter_CS"/>
</dbReference>
<feature type="transmembrane region" description="Helical" evidence="6">
    <location>
        <begin position="227"/>
        <end position="248"/>
    </location>
</feature>
<feature type="region of interest" description="Disordered" evidence="5">
    <location>
        <begin position="506"/>
        <end position="530"/>
    </location>
</feature>
<dbReference type="AlphaFoldDB" id="A0A2A2LPC0"/>
<gene>
    <name evidence="8" type="ORF">WR25_20256</name>
</gene>
<organism evidence="8 9">
    <name type="scientific">Diploscapter pachys</name>
    <dbReference type="NCBI Taxonomy" id="2018661"/>
    <lineage>
        <taxon>Eukaryota</taxon>
        <taxon>Metazoa</taxon>
        <taxon>Ecdysozoa</taxon>
        <taxon>Nematoda</taxon>
        <taxon>Chromadorea</taxon>
        <taxon>Rhabditida</taxon>
        <taxon>Rhabditina</taxon>
        <taxon>Rhabditomorpha</taxon>
        <taxon>Rhabditoidea</taxon>
        <taxon>Rhabditidae</taxon>
        <taxon>Diploscapter</taxon>
    </lineage>
</organism>
<accession>A0A2A2LPC0</accession>
<protein>
    <recommendedName>
        <fullName evidence="7">Major facilitator superfamily (MFS) profile domain-containing protein</fullName>
    </recommendedName>
</protein>
<dbReference type="InterPro" id="IPR036259">
    <property type="entry name" value="MFS_trans_sf"/>
</dbReference>
<proteinExistence type="predicted"/>
<feature type="transmembrane region" description="Helical" evidence="6">
    <location>
        <begin position="21"/>
        <end position="41"/>
    </location>
</feature>
<evidence type="ECO:0000256" key="2">
    <source>
        <dbReference type="ARBA" id="ARBA00022692"/>
    </source>
</evidence>
<comment type="caution">
    <text evidence="8">The sequence shown here is derived from an EMBL/GenBank/DDBJ whole genome shotgun (WGS) entry which is preliminary data.</text>
</comment>
<dbReference type="EMBL" id="LIAE01006535">
    <property type="protein sequence ID" value="PAV87980.1"/>
    <property type="molecule type" value="Genomic_DNA"/>
</dbReference>
<dbReference type="Gene3D" id="1.20.1250.20">
    <property type="entry name" value="MFS general substrate transporter like domains"/>
    <property type="match status" value="1"/>
</dbReference>
<dbReference type="PROSITE" id="PS00217">
    <property type="entry name" value="SUGAR_TRANSPORT_2"/>
    <property type="match status" value="1"/>
</dbReference>
<dbReference type="GO" id="GO:0022857">
    <property type="term" value="F:transmembrane transporter activity"/>
    <property type="evidence" value="ECO:0007669"/>
    <property type="project" value="InterPro"/>
</dbReference>
<keyword evidence="4 6" id="KW-0472">Membrane</keyword>
<dbReference type="OrthoDB" id="3936150at2759"/>
<dbReference type="Proteomes" id="UP000218231">
    <property type="component" value="Unassembled WGS sequence"/>
</dbReference>
<keyword evidence="2 6" id="KW-0812">Transmembrane</keyword>
<evidence type="ECO:0000256" key="6">
    <source>
        <dbReference type="SAM" id="Phobius"/>
    </source>
</evidence>